<feature type="region of interest" description="Disordered" evidence="1">
    <location>
        <begin position="99"/>
        <end position="118"/>
    </location>
</feature>
<dbReference type="HOGENOM" id="CLU_1894558_0_0_0"/>
<feature type="compositionally biased region" description="Basic and acidic residues" evidence="1">
    <location>
        <begin position="99"/>
        <end position="108"/>
    </location>
</feature>
<dbReference type="EnsemblBacteria" id="CAD76437">
    <property type="protein sequence ID" value="CAD76437"/>
    <property type="gene ID" value="RB9752"/>
</dbReference>
<dbReference type="KEGG" id="rba:RB9752"/>
<keyword evidence="3" id="KW-1185">Reference proteome</keyword>
<evidence type="ECO:0000256" key="1">
    <source>
        <dbReference type="SAM" id="MobiDB-lite"/>
    </source>
</evidence>
<sequence>MGGQFVPFPMLGPHPRVRLNGVARPLPKLCFRRGASCGNPKEFRLTKLHDLLRGRGFQDATGIALKHRANECALQDQTFRRLVANMVFTHKRLRTELKTSDVAEEREPSGSSPGGLRHTANIVTCCSRDESRLF</sequence>
<dbReference type="EMBL" id="BX294150">
    <property type="protein sequence ID" value="CAD76437.1"/>
    <property type="molecule type" value="Genomic_DNA"/>
</dbReference>
<protein>
    <submittedName>
        <fullName evidence="2">Uncharacterized protein</fullName>
    </submittedName>
</protein>
<accession>Q7UL41</accession>
<dbReference type="Proteomes" id="UP000001025">
    <property type="component" value="Chromosome"/>
</dbReference>
<evidence type="ECO:0000313" key="2">
    <source>
        <dbReference type="EMBL" id="CAD76437.1"/>
    </source>
</evidence>
<reference evidence="2 3" key="1">
    <citation type="journal article" date="2003" name="Proc. Natl. Acad. Sci. U.S.A.">
        <title>Complete genome sequence of the marine planctomycete Pirellula sp. strain 1.</title>
        <authorList>
            <person name="Gloeckner F.O."/>
            <person name="Kube M."/>
            <person name="Bauer M."/>
            <person name="Teeling H."/>
            <person name="Lombardot T."/>
            <person name="Ludwig W."/>
            <person name="Gade D."/>
            <person name="Beck A."/>
            <person name="Borzym K."/>
            <person name="Heitmann K."/>
            <person name="Rabus R."/>
            <person name="Schlesner H."/>
            <person name="Amann R."/>
            <person name="Reinhardt R."/>
        </authorList>
    </citation>
    <scope>NUCLEOTIDE SEQUENCE [LARGE SCALE GENOMIC DNA]</scope>
    <source>
        <strain evidence="3">DSM 10527 / NCIMB 13988 / SH1</strain>
    </source>
</reference>
<dbReference type="InParanoid" id="Q7UL41"/>
<organism evidence="2 3">
    <name type="scientific">Rhodopirellula baltica (strain DSM 10527 / NCIMB 13988 / SH1)</name>
    <dbReference type="NCBI Taxonomy" id="243090"/>
    <lineage>
        <taxon>Bacteria</taxon>
        <taxon>Pseudomonadati</taxon>
        <taxon>Planctomycetota</taxon>
        <taxon>Planctomycetia</taxon>
        <taxon>Pirellulales</taxon>
        <taxon>Pirellulaceae</taxon>
        <taxon>Rhodopirellula</taxon>
    </lineage>
</organism>
<evidence type="ECO:0000313" key="3">
    <source>
        <dbReference type="Proteomes" id="UP000001025"/>
    </source>
</evidence>
<name>Q7UL41_RHOBA</name>
<proteinExistence type="predicted"/>
<dbReference type="AntiFam" id="ANF00004">
    <property type="entry name" value="Shadow ORF"/>
</dbReference>
<dbReference type="AlphaFoldDB" id="Q7UL41"/>
<gene>
    <name evidence="2" type="ordered locus">RB9752</name>
</gene>